<dbReference type="Proteomes" id="UP001318860">
    <property type="component" value="Unassembled WGS sequence"/>
</dbReference>
<feature type="compositionally biased region" description="Acidic residues" evidence="2">
    <location>
        <begin position="152"/>
        <end position="163"/>
    </location>
</feature>
<proteinExistence type="predicted"/>
<dbReference type="PANTHER" id="PTHR47068:SF1">
    <property type="entry name" value="OS02G0659100 PROTEIN"/>
    <property type="match status" value="1"/>
</dbReference>
<keyword evidence="1" id="KW-0862">Zinc</keyword>
<feature type="compositionally biased region" description="Basic and acidic residues" evidence="2">
    <location>
        <begin position="1"/>
        <end position="10"/>
    </location>
</feature>
<feature type="region of interest" description="Disordered" evidence="2">
    <location>
        <begin position="1"/>
        <end position="20"/>
    </location>
</feature>
<evidence type="ECO:0000259" key="3">
    <source>
        <dbReference type="PROSITE" id="PS50157"/>
    </source>
</evidence>
<dbReference type="InterPro" id="IPR036236">
    <property type="entry name" value="Znf_C2H2_sf"/>
</dbReference>
<keyword evidence="1" id="KW-0479">Metal-binding</keyword>
<sequence length="343" mass="38754">MSHVIRDLRNNDLPNVDQIQGNNKQHSYYLRAKTSRFAGYGHEEEAEFKKSASLGKKFVMSPTPSHGSKSERFVEYHSALSVEDQDVAKCLVMLSNKSYALSSDYKEEINKVEKGMFQCKACKKIFNSHQALGGHRASHKKVKGCFAAKSADDDENIDDQDSTQEEHDSLTLPGSDPSSRTARKGAKMHECSVCRRVFSSGQALGGHKRCHWLTTSTDNAFIPSFQDFQYDAMFTNHHHHEHNNIRDQDHDQHLDLNLNLPAPHLDRNHIAVDNTNVFEASTRLYNLQEHHNHQKIVPGTEIDNGEKGCEVNDNKLRKLSDLKDVNLDGGWLQVGIASTTDIY</sequence>
<accession>A0ABR0XFL0</accession>
<name>A0ABR0XFL0_REHGL</name>
<evidence type="ECO:0000256" key="2">
    <source>
        <dbReference type="SAM" id="MobiDB-lite"/>
    </source>
</evidence>
<dbReference type="SUPFAM" id="SSF57667">
    <property type="entry name" value="beta-beta-alpha zinc fingers"/>
    <property type="match status" value="1"/>
</dbReference>
<reference evidence="4 5" key="1">
    <citation type="journal article" date="2021" name="Comput. Struct. Biotechnol. J.">
        <title>De novo genome assembly of the potent medicinal plant Rehmannia glutinosa using nanopore technology.</title>
        <authorList>
            <person name="Ma L."/>
            <person name="Dong C."/>
            <person name="Song C."/>
            <person name="Wang X."/>
            <person name="Zheng X."/>
            <person name="Niu Y."/>
            <person name="Chen S."/>
            <person name="Feng W."/>
        </authorList>
    </citation>
    <scope>NUCLEOTIDE SEQUENCE [LARGE SCALE GENOMIC DNA]</scope>
    <source>
        <strain evidence="4">DH-2019</strain>
    </source>
</reference>
<evidence type="ECO:0000313" key="4">
    <source>
        <dbReference type="EMBL" id="KAK6157975.1"/>
    </source>
</evidence>
<evidence type="ECO:0000313" key="5">
    <source>
        <dbReference type="Proteomes" id="UP001318860"/>
    </source>
</evidence>
<dbReference type="PROSITE" id="PS50157">
    <property type="entry name" value="ZINC_FINGER_C2H2_2"/>
    <property type="match status" value="2"/>
</dbReference>
<comment type="caution">
    <text evidence="4">The sequence shown here is derived from an EMBL/GenBank/DDBJ whole genome shotgun (WGS) entry which is preliminary data.</text>
</comment>
<keyword evidence="5" id="KW-1185">Reference proteome</keyword>
<feature type="domain" description="C2H2-type" evidence="3">
    <location>
        <begin position="117"/>
        <end position="144"/>
    </location>
</feature>
<dbReference type="Pfam" id="PF13912">
    <property type="entry name" value="zf-C2H2_6"/>
    <property type="match status" value="2"/>
</dbReference>
<dbReference type="SMART" id="SM00355">
    <property type="entry name" value="ZnF_C2H2"/>
    <property type="match status" value="2"/>
</dbReference>
<dbReference type="Gene3D" id="3.30.160.60">
    <property type="entry name" value="Classic Zinc Finger"/>
    <property type="match status" value="1"/>
</dbReference>
<dbReference type="PANTHER" id="PTHR47068">
    <property type="entry name" value="OS02G0659100 PROTEIN"/>
    <property type="match status" value="1"/>
</dbReference>
<feature type="region of interest" description="Disordered" evidence="2">
    <location>
        <begin position="152"/>
        <end position="185"/>
    </location>
</feature>
<dbReference type="InterPro" id="IPR013087">
    <property type="entry name" value="Znf_C2H2_type"/>
</dbReference>
<feature type="domain" description="C2H2-type" evidence="3">
    <location>
        <begin position="189"/>
        <end position="211"/>
    </location>
</feature>
<keyword evidence="1" id="KW-0863">Zinc-finger</keyword>
<dbReference type="PROSITE" id="PS00028">
    <property type="entry name" value="ZINC_FINGER_C2H2_1"/>
    <property type="match status" value="2"/>
</dbReference>
<protein>
    <recommendedName>
        <fullName evidence="3">C2H2-type domain-containing protein</fullName>
    </recommendedName>
</protein>
<gene>
    <name evidence="4" type="ORF">DH2020_005289</name>
</gene>
<organism evidence="4 5">
    <name type="scientific">Rehmannia glutinosa</name>
    <name type="common">Chinese foxglove</name>
    <dbReference type="NCBI Taxonomy" id="99300"/>
    <lineage>
        <taxon>Eukaryota</taxon>
        <taxon>Viridiplantae</taxon>
        <taxon>Streptophyta</taxon>
        <taxon>Embryophyta</taxon>
        <taxon>Tracheophyta</taxon>
        <taxon>Spermatophyta</taxon>
        <taxon>Magnoliopsida</taxon>
        <taxon>eudicotyledons</taxon>
        <taxon>Gunneridae</taxon>
        <taxon>Pentapetalae</taxon>
        <taxon>asterids</taxon>
        <taxon>lamiids</taxon>
        <taxon>Lamiales</taxon>
        <taxon>Orobanchaceae</taxon>
        <taxon>Rehmannieae</taxon>
        <taxon>Rehmannia</taxon>
    </lineage>
</organism>
<dbReference type="EMBL" id="JABTTQ020000004">
    <property type="protein sequence ID" value="KAK6157975.1"/>
    <property type="molecule type" value="Genomic_DNA"/>
</dbReference>
<evidence type="ECO:0000256" key="1">
    <source>
        <dbReference type="PROSITE-ProRule" id="PRU00042"/>
    </source>
</evidence>